<evidence type="ECO:0008006" key="3">
    <source>
        <dbReference type="Google" id="ProtNLM"/>
    </source>
</evidence>
<organism evidence="1 2">
    <name type="scientific">Phyllobacterium bourgognense</name>
    <dbReference type="NCBI Taxonomy" id="314236"/>
    <lineage>
        <taxon>Bacteria</taxon>
        <taxon>Pseudomonadati</taxon>
        <taxon>Pseudomonadota</taxon>
        <taxon>Alphaproteobacteria</taxon>
        <taxon>Hyphomicrobiales</taxon>
        <taxon>Phyllobacteriaceae</taxon>
        <taxon>Phyllobacterium</taxon>
    </lineage>
</organism>
<accession>A0A368YZI5</accession>
<reference evidence="1 2" key="1">
    <citation type="submission" date="2018-07" db="EMBL/GenBank/DDBJ databases">
        <title>Genomic Encyclopedia of Type Strains, Phase III (KMG-III): the genomes of soil and plant-associated and newly described type strains.</title>
        <authorList>
            <person name="Whitman W."/>
        </authorList>
    </citation>
    <scope>NUCLEOTIDE SEQUENCE [LARGE SCALE GENOMIC DNA]</scope>
    <source>
        <strain evidence="1 2">31-25a</strain>
    </source>
</reference>
<name>A0A368YZI5_9HYPH</name>
<sequence>MEPKQGRAELVAMRSLWWFLSAAMALALPSLTPALASEQTCGKSEPIYSTREIGSALLACWDRPTGAEDMGVTLRFALRRDGTVIALPRVTFRTPGGDRVIQEAFVSSALETVNKAVPLSIAPELAEIIAGKPLTVVFGDGVDVRISPGY</sequence>
<protein>
    <recommendedName>
        <fullName evidence="3">TonB-like protein</fullName>
    </recommendedName>
</protein>
<dbReference type="RefSeq" id="WP_114429404.1">
    <property type="nucleotide sequence ID" value="NZ_QPJM01000003.1"/>
</dbReference>
<dbReference type="AlphaFoldDB" id="A0A368YZI5"/>
<dbReference type="EMBL" id="QPJM01000003">
    <property type="protein sequence ID" value="RCW85620.1"/>
    <property type="molecule type" value="Genomic_DNA"/>
</dbReference>
<gene>
    <name evidence="1" type="ORF">C7476_103469</name>
</gene>
<evidence type="ECO:0000313" key="2">
    <source>
        <dbReference type="Proteomes" id="UP000253324"/>
    </source>
</evidence>
<evidence type="ECO:0000313" key="1">
    <source>
        <dbReference type="EMBL" id="RCW85620.1"/>
    </source>
</evidence>
<comment type="caution">
    <text evidence="1">The sequence shown here is derived from an EMBL/GenBank/DDBJ whole genome shotgun (WGS) entry which is preliminary data.</text>
</comment>
<keyword evidence="2" id="KW-1185">Reference proteome</keyword>
<proteinExistence type="predicted"/>
<dbReference type="OrthoDB" id="7997311at2"/>
<dbReference type="Gene3D" id="3.30.1150.10">
    <property type="match status" value="1"/>
</dbReference>
<dbReference type="Proteomes" id="UP000253324">
    <property type="component" value="Unassembled WGS sequence"/>
</dbReference>